<dbReference type="Pfam" id="PF13377">
    <property type="entry name" value="Peripla_BP_3"/>
    <property type="match status" value="1"/>
</dbReference>
<reference evidence="6 7" key="1">
    <citation type="submission" date="2024-01" db="EMBL/GenBank/DDBJ databases">
        <title>Draft genome sequence of Gordonia sp. LSe1-13.</title>
        <authorList>
            <person name="Suphannarot A."/>
            <person name="Mingma R."/>
        </authorList>
    </citation>
    <scope>NUCLEOTIDE SEQUENCE [LARGE SCALE GENOMIC DNA]</scope>
    <source>
        <strain evidence="6 7">LSe1-13</strain>
    </source>
</reference>
<dbReference type="SMART" id="SM00354">
    <property type="entry name" value="HTH_LACI"/>
    <property type="match status" value="1"/>
</dbReference>
<dbReference type="InterPro" id="IPR000843">
    <property type="entry name" value="HTH_LacI"/>
</dbReference>
<dbReference type="SUPFAM" id="SSF47413">
    <property type="entry name" value="lambda repressor-like DNA-binding domains"/>
    <property type="match status" value="1"/>
</dbReference>
<dbReference type="CDD" id="cd01392">
    <property type="entry name" value="HTH_LacI"/>
    <property type="match status" value="1"/>
</dbReference>
<keyword evidence="7" id="KW-1185">Reference proteome</keyword>
<dbReference type="SUPFAM" id="SSF53822">
    <property type="entry name" value="Periplasmic binding protein-like I"/>
    <property type="match status" value="1"/>
</dbReference>
<proteinExistence type="predicted"/>
<evidence type="ECO:0000313" key="7">
    <source>
        <dbReference type="Proteomes" id="UP001347146"/>
    </source>
</evidence>
<keyword evidence="3 6" id="KW-0238">DNA-binding</keyword>
<dbReference type="Gene3D" id="3.40.50.2300">
    <property type="match status" value="2"/>
</dbReference>
<dbReference type="PANTHER" id="PTHR30146:SF148">
    <property type="entry name" value="HTH-TYPE TRANSCRIPTIONAL REPRESSOR PURR-RELATED"/>
    <property type="match status" value="1"/>
</dbReference>
<dbReference type="EMBL" id="JAZDUF010000001">
    <property type="protein sequence ID" value="MEE3849691.1"/>
    <property type="molecule type" value="Genomic_DNA"/>
</dbReference>
<dbReference type="InterPro" id="IPR028082">
    <property type="entry name" value="Peripla_BP_I"/>
</dbReference>
<dbReference type="Proteomes" id="UP001347146">
    <property type="component" value="Unassembled WGS sequence"/>
</dbReference>
<dbReference type="CDD" id="cd06267">
    <property type="entry name" value="PBP1_LacI_sugar_binding-like"/>
    <property type="match status" value="1"/>
</dbReference>
<keyword evidence="2" id="KW-0805">Transcription regulation</keyword>
<keyword evidence="1" id="KW-0678">Repressor</keyword>
<keyword evidence="4" id="KW-0804">Transcription</keyword>
<evidence type="ECO:0000256" key="4">
    <source>
        <dbReference type="ARBA" id="ARBA00023163"/>
    </source>
</evidence>
<feature type="domain" description="HTH lacI-type" evidence="5">
    <location>
        <begin position="30"/>
        <end position="86"/>
    </location>
</feature>
<protein>
    <submittedName>
        <fullName evidence="6">LacI family DNA-binding transcriptional regulator</fullName>
    </submittedName>
</protein>
<organism evidence="6 7">
    <name type="scientific">Gordonia sesuvii</name>
    <dbReference type="NCBI Taxonomy" id="3116777"/>
    <lineage>
        <taxon>Bacteria</taxon>
        <taxon>Bacillati</taxon>
        <taxon>Actinomycetota</taxon>
        <taxon>Actinomycetes</taxon>
        <taxon>Mycobacteriales</taxon>
        <taxon>Gordoniaceae</taxon>
        <taxon>Gordonia</taxon>
    </lineage>
</organism>
<dbReference type="PANTHER" id="PTHR30146">
    <property type="entry name" value="LACI-RELATED TRANSCRIPTIONAL REPRESSOR"/>
    <property type="match status" value="1"/>
</dbReference>
<evidence type="ECO:0000313" key="6">
    <source>
        <dbReference type="EMBL" id="MEE3849691.1"/>
    </source>
</evidence>
<dbReference type="PROSITE" id="PS50932">
    <property type="entry name" value="HTH_LACI_2"/>
    <property type="match status" value="1"/>
</dbReference>
<accession>A0ABU7MAH4</accession>
<dbReference type="InterPro" id="IPR046335">
    <property type="entry name" value="LacI/GalR-like_sensor"/>
</dbReference>
<gene>
    <name evidence="6" type="ORF">VZC37_05075</name>
</gene>
<evidence type="ECO:0000259" key="5">
    <source>
        <dbReference type="PROSITE" id="PS50932"/>
    </source>
</evidence>
<evidence type="ECO:0000256" key="1">
    <source>
        <dbReference type="ARBA" id="ARBA00022491"/>
    </source>
</evidence>
<dbReference type="InterPro" id="IPR010982">
    <property type="entry name" value="Lambda_DNA-bd_dom_sf"/>
</dbReference>
<dbReference type="RefSeq" id="WP_330431311.1">
    <property type="nucleotide sequence ID" value="NZ_JAZDUF010000001.1"/>
</dbReference>
<sequence length="365" mass="38689">MRYHDLDVINEIDWGITVDNASSKQGGSRARLRDIAAHAGVHISTASRVLNGDPRGEVSADTTARVLAAADTLQYKPNSAARNLRLRRAGAFGLLIPDLTHPTYATLVRGALQEAEGRGLAVLITEVPDGAAAIGLRRLVDDHRIDGLLIATASDRSAQADWFEGHGVPTVYVNRRAEGKPTVTVDDEAGAALALRTMYDYGHRRVGVISGPHDVDTARRRLDGFISAANTLGIPVPVESCGEYTANGGASALTSLMSDPNPPTAIFASNLMSGIGALSRASAHGIRIPDELSLVVFDDAEIADFTVPALTRIKMPFDELGALAVRSLIEVLDGRQARDLRVETPPQLIGGASLGPNMNVGMARQ</sequence>
<evidence type="ECO:0000256" key="3">
    <source>
        <dbReference type="ARBA" id="ARBA00023125"/>
    </source>
</evidence>
<dbReference type="Gene3D" id="1.10.260.40">
    <property type="entry name" value="lambda repressor-like DNA-binding domains"/>
    <property type="match status" value="1"/>
</dbReference>
<comment type="caution">
    <text evidence="6">The sequence shown here is derived from an EMBL/GenBank/DDBJ whole genome shotgun (WGS) entry which is preliminary data.</text>
</comment>
<name>A0ABU7MAH4_9ACTN</name>
<evidence type="ECO:0000256" key="2">
    <source>
        <dbReference type="ARBA" id="ARBA00023015"/>
    </source>
</evidence>
<dbReference type="GO" id="GO:0003677">
    <property type="term" value="F:DNA binding"/>
    <property type="evidence" value="ECO:0007669"/>
    <property type="project" value="UniProtKB-KW"/>
</dbReference>
<dbReference type="Pfam" id="PF00356">
    <property type="entry name" value="LacI"/>
    <property type="match status" value="1"/>
</dbReference>